<evidence type="ECO:0000313" key="3">
    <source>
        <dbReference type="EMBL" id="RRR23169.1"/>
    </source>
</evidence>
<dbReference type="EMBL" id="QSWH01000003">
    <property type="protein sequence ID" value="RRR23169.1"/>
    <property type="molecule type" value="Genomic_DNA"/>
</dbReference>
<accession>A0A345YKV5</accession>
<protein>
    <submittedName>
        <fullName evidence="3">Uncharacterized protein</fullName>
    </submittedName>
</protein>
<name>A0A345YKV5_9MICO</name>
<dbReference type="AlphaFoldDB" id="A0A345YKV5"/>
<feature type="region of interest" description="Disordered" evidence="1">
    <location>
        <begin position="302"/>
        <end position="331"/>
    </location>
</feature>
<evidence type="ECO:0000256" key="1">
    <source>
        <dbReference type="SAM" id="MobiDB-lite"/>
    </source>
</evidence>
<feature type="compositionally biased region" description="Low complexity" evidence="1">
    <location>
        <begin position="1"/>
        <end position="12"/>
    </location>
</feature>
<dbReference type="Proteomes" id="UP000254236">
    <property type="component" value="Chromosome"/>
</dbReference>
<evidence type="ECO:0000313" key="2">
    <source>
        <dbReference type="EMBL" id="AXK44557.1"/>
    </source>
</evidence>
<dbReference type="OrthoDB" id="4792176at2"/>
<dbReference type="EMBL" id="CP031356">
    <property type="protein sequence ID" value="AXK44557.1"/>
    <property type="molecule type" value="Genomic_DNA"/>
</dbReference>
<feature type="region of interest" description="Disordered" evidence="1">
    <location>
        <begin position="1"/>
        <end position="20"/>
    </location>
</feature>
<reference evidence="2 4" key="1">
    <citation type="submission" date="2018-07" db="EMBL/GenBank/DDBJ databases">
        <title>Brachybacterium saurashtrense DSM 23186 genome sequence.</title>
        <authorList>
            <person name="Guo L."/>
        </authorList>
    </citation>
    <scope>NUCLEOTIDE SEQUENCE [LARGE SCALE GENOMIC DNA]</scope>
    <source>
        <strain evidence="2 4">DSM 23186</strain>
    </source>
</reference>
<proteinExistence type="predicted"/>
<evidence type="ECO:0000313" key="4">
    <source>
        <dbReference type="Proteomes" id="UP000254236"/>
    </source>
</evidence>
<organism evidence="3 5">
    <name type="scientific">Brachybacterium saurashtrense</name>
    <dbReference type="NCBI Taxonomy" id="556288"/>
    <lineage>
        <taxon>Bacteria</taxon>
        <taxon>Bacillati</taxon>
        <taxon>Actinomycetota</taxon>
        <taxon>Actinomycetes</taxon>
        <taxon>Micrococcales</taxon>
        <taxon>Dermabacteraceae</taxon>
        <taxon>Brachybacterium</taxon>
    </lineage>
</organism>
<dbReference type="KEGG" id="bsau:DWV08_02255"/>
<reference evidence="3 5" key="2">
    <citation type="submission" date="2018-08" db="EMBL/GenBank/DDBJ databases">
        <title>Brachybacterium saurashtrense DSM 23186.</title>
        <authorList>
            <person name="Li Y."/>
        </authorList>
    </citation>
    <scope>NUCLEOTIDE SEQUENCE [LARGE SCALE GENOMIC DNA]</scope>
    <source>
        <strain evidence="3 5">DSM 23186</strain>
    </source>
</reference>
<keyword evidence="4" id="KW-1185">Reference proteome</keyword>
<sequence>MPGATARSGAAGRAERLGQHRSWRRWAPAVRLTGLRGAAVVSATLLLAGCGAGAPGGPAGDGASDGTAATSPSSAADPALAAACTDFWGDPDYTAPLSRIVLDRAATAPEAGPSDPFFYSMTGDDVEETFAGAGEGAQQRSAALAEWFRTEPERGAEADVDAFRAAWEDVATLCREQSAAAQWALGPGPEHTKPSALVCADVFDTPGTLTHFGNANVLTSNMFKLVGLSPRAVPAGHEEELRATSELLAAEAAAADSVDVRDALAQVRAPFEDALAGDDWSGGLRDPLGRLGEACEAAGYAAPGVGEMDDSSAVVGANPDRQDPTVQEGLS</sequence>
<gene>
    <name evidence="2" type="ORF">DWV08_02255</name>
    <name evidence="3" type="ORF">DXU92_07385</name>
</gene>
<evidence type="ECO:0000313" key="5">
    <source>
        <dbReference type="Proteomes" id="UP000282185"/>
    </source>
</evidence>
<dbReference type="Proteomes" id="UP000282185">
    <property type="component" value="Unassembled WGS sequence"/>
</dbReference>